<dbReference type="FunFam" id="2.60.40.10:FF:000334">
    <property type="entry name" value="vesicle-associated membrane protein-associated protein A isoform X1"/>
    <property type="match status" value="1"/>
</dbReference>
<dbReference type="GO" id="GO:0005789">
    <property type="term" value="C:endoplasmic reticulum membrane"/>
    <property type="evidence" value="ECO:0007669"/>
    <property type="project" value="InterPro"/>
</dbReference>
<evidence type="ECO:0000256" key="2">
    <source>
        <dbReference type="ARBA" id="ARBA00008932"/>
    </source>
</evidence>
<dbReference type="InterPro" id="IPR008962">
    <property type="entry name" value="PapD-like_sf"/>
</dbReference>
<dbReference type="GO" id="GO:0033149">
    <property type="term" value="F:FFAT motif binding"/>
    <property type="evidence" value="ECO:0007669"/>
    <property type="project" value="TreeGrafter"/>
</dbReference>
<evidence type="ECO:0000313" key="11">
    <source>
        <dbReference type="EMBL" id="LAC20332.1"/>
    </source>
</evidence>
<evidence type="ECO:0000256" key="7">
    <source>
        <dbReference type="SAM" id="MobiDB-lite"/>
    </source>
</evidence>
<evidence type="ECO:0000259" key="9">
    <source>
        <dbReference type="PROSITE" id="PS50202"/>
    </source>
</evidence>
<dbReference type="SUPFAM" id="SSF49354">
    <property type="entry name" value="PapD-like"/>
    <property type="match status" value="1"/>
</dbReference>
<comment type="similarity">
    <text evidence="2">Belongs to the VAMP-associated protein (VAP) (TC 9.B.17) family.</text>
</comment>
<keyword evidence="3 8" id="KW-0812">Transmembrane</keyword>
<proteinExistence type="evidence at transcript level"/>
<dbReference type="GO" id="GO:0005886">
    <property type="term" value="C:plasma membrane"/>
    <property type="evidence" value="ECO:0007669"/>
    <property type="project" value="TreeGrafter"/>
</dbReference>
<dbReference type="PROSITE" id="PS50202">
    <property type="entry name" value="MSP"/>
    <property type="match status" value="1"/>
</dbReference>
<comment type="subcellular location">
    <subcellularLocation>
        <location evidence="1">Membrane</location>
        <topology evidence="1">Single-pass type IV membrane protein</topology>
    </subcellularLocation>
</comment>
<dbReference type="InterPro" id="IPR000535">
    <property type="entry name" value="MSP_dom"/>
</dbReference>
<accession>A0A2P2HX37</accession>
<feature type="transmembrane region" description="Helical" evidence="8">
    <location>
        <begin position="232"/>
        <end position="253"/>
    </location>
</feature>
<evidence type="ECO:0000256" key="6">
    <source>
        <dbReference type="ARBA" id="ARBA00023136"/>
    </source>
</evidence>
<feature type="domain" description="MSP" evidence="9">
    <location>
        <begin position="7"/>
        <end position="124"/>
    </location>
</feature>
<dbReference type="GO" id="GO:0061817">
    <property type="term" value="P:endoplasmic reticulum-plasma membrane tethering"/>
    <property type="evidence" value="ECO:0007669"/>
    <property type="project" value="TreeGrafter"/>
</dbReference>
<evidence type="ECO:0000313" key="10">
    <source>
        <dbReference type="EMBL" id="LAB66322.1"/>
    </source>
</evidence>
<dbReference type="EMBL" id="IACT01000962">
    <property type="protein sequence ID" value="LAC20332.1"/>
    <property type="molecule type" value="mRNA"/>
</dbReference>
<feature type="region of interest" description="Disordered" evidence="7">
    <location>
        <begin position="203"/>
        <end position="225"/>
    </location>
</feature>
<feature type="region of interest" description="Disordered" evidence="7">
    <location>
        <begin position="126"/>
        <end position="172"/>
    </location>
</feature>
<reference evidence="11" key="1">
    <citation type="submission" date="2017-11" db="EMBL/GenBank/DDBJ databases">
        <title>The sensing device of the deep-sea amphipod.</title>
        <authorList>
            <person name="Kobayashi H."/>
            <person name="Nagahama T."/>
            <person name="Arai W."/>
            <person name="Sasagawa Y."/>
            <person name="Umeda M."/>
            <person name="Hayashi T."/>
            <person name="Nikaido I."/>
            <person name="Watanabe H."/>
            <person name="Oguri K."/>
            <person name="Kitazato H."/>
            <person name="Fujioka K."/>
            <person name="Kido Y."/>
            <person name="Takami H."/>
        </authorList>
    </citation>
    <scope>NUCLEOTIDE SEQUENCE</scope>
    <source>
        <tissue evidence="11">Whole body</tissue>
    </source>
</reference>
<sequence length="254" mass="28058">MAKVEQVLQLDPPFELKFRGPFHDVVASKLNLTNPTDKTVCFKVKTTAPRRYCVRPNSGVLKPQTKVSVMLMLQPFEFDPHEKNKHKFMVQTMFMPDGDVNLETLFREADPGQLMDSKLRCVFEMPPDSNASATGAAPTAATTDDITSLNSTNSSTATHTDASGSQAKSQGHVDSELLKAAEEIKRLRTESSSLRQENLKLKEDKLQLSNKGGMSGPSVVSLHHQDDSSNSLTVHLTLSFVMLLIGFILAKWIL</sequence>
<evidence type="ECO:0000256" key="1">
    <source>
        <dbReference type="ARBA" id="ARBA00004211"/>
    </source>
</evidence>
<dbReference type="Pfam" id="PF00635">
    <property type="entry name" value="Motile_Sperm"/>
    <property type="match status" value="1"/>
</dbReference>
<dbReference type="Gene3D" id="2.60.40.10">
    <property type="entry name" value="Immunoglobulins"/>
    <property type="match status" value="1"/>
</dbReference>
<dbReference type="PIRSF" id="PIRSF019693">
    <property type="entry name" value="VAMP-associated"/>
    <property type="match status" value="1"/>
</dbReference>
<dbReference type="PANTHER" id="PTHR10809">
    <property type="entry name" value="VESICLE-ASSOCIATED MEMBRANE PROTEIN-ASSOCIATED PROTEIN"/>
    <property type="match status" value="1"/>
</dbReference>
<feature type="compositionally biased region" description="Low complexity" evidence="7">
    <location>
        <begin position="131"/>
        <end position="163"/>
    </location>
</feature>
<dbReference type="InterPro" id="IPR013783">
    <property type="entry name" value="Ig-like_fold"/>
</dbReference>
<organism evidence="10">
    <name type="scientific">Hirondellea gigas</name>
    <dbReference type="NCBI Taxonomy" id="1518452"/>
    <lineage>
        <taxon>Eukaryota</taxon>
        <taxon>Metazoa</taxon>
        <taxon>Ecdysozoa</taxon>
        <taxon>Arthropoda</taxon>
        <taxon>Crustacea</taxon>
        <taxon>Multicrustacea</taxon>
        <taxon>Malacostraca</taxon>
        <taxon>Eumalacostraca</taxon>
        <taxon>Peracarida</taxon>
        <taxon>Amphipoda</taxon>
        <taxon>Amphilochidea</taxon>
        <taxon>Lysianassida</taxon>
        <taxon>Lysianassidira</taxon>
        <taxon>Lysianassoidea</taxon>
        <taxon>Lysianassidae</taxon>
        <taxon>Hirondellea</taxon>
    </lineage>
</organism>
<keyword evidence="5" id="KW-0175">Coiled coil</keyword>
<keyword evidence="4 8" id="KW-1133">Transmembrane helix</keyword>
<dbReference type="PANTHER" id="PTHR10809:SF6">
    <property type="entry name" value="AT11025P-RELATED"/>
    <property type="match status" value="1"/>
</dbReference>
<evidence type="ECO:0000256" key="5">
    <source>
        <dbReference type="ARBA" id="ARBA00023054"/>
    </source>
</evidence>
<evidence type="ECO:0000256" key="8">
    <source>
        <dbReference type="SAM" id="Phobius"/>
    </source>
</evidence>
<protein>
    <submittedName>
        <fullName evidence="10 11">Vesicle-associated membrane protein-associated protein A-like</fullName>
    </submittedName>
</protein>
<dbReference type="EMBL" id="IACF01000556">
    <property type="protein sequence ID" value="LAB66322.1"/>
    <property type="molecule type" value="mRNA"/>
</dbReference>
<evidence type="ECO:0000256" key="3">
    <source>
        <dbReference type="ARBA" id="ARBA00022692"/>
    </source>
</evidence>
<name>A0A2P2HX37_9CRUS</name>
<evidence type="ECO:0000256" key="4">
    <source>
        <dbReference type="ARBA" id="ARBA00022989"/>
    </source>
</evidence>
<dbReference type="InterPro" id="IPR016763">
    <property type="entry name" value="VAP"/>
</dbReference>
<reference evidence="10" key="2">
    <citation type="journal article" date="2018" name="Biosci. Biotechnol. Biochem.">
        <title>Polysaccharide hydrolase of the hadal zone amphipods Hirondellea gigas.</title>
        <authorList>
            <person name="Kobayashi H."/>
            <person name="Nagahama T."/>
            <person name="Arai W."/>
            <person name="Sasagawa Y."/>
            <person name="Umeda M."/>
            <person name="Hayashi T."/>
            <person name="Nikaido I."/>
            <person name="Watanabe H."/>
            <person name="Oguri K."/>
            <person name="Kitazato H."/>
            <person name="Fujioka K."/>
            <person name="Kido Y."/>
            <person name="Takami H."/>
        </authorList>
    </citation>
    <scope>NUCLEOTIDE SEQUENCE</scope>
    <source>
        <tissue evidence="10">Whole body</tissue>
    </source>
</reference>
<dbReference type="GO" id="GO:0090158">
    <property type="term" value="P:endoplasmic reticulum membrane organization"/>
    <property type="evidence" value="ECO:0007669"/>
    <property type="project" value="TreeGrafter"/>
</dbReference>
<keyword evidence="6 8" id="KW-0472">Membrane</keyword>
<dbReference type="AlphaFoldDB" id="A0A2P2HX37"/>